<dbReference type="Gene3D" id="1.25.10.20">
    <property type="entry name" value="Vitellinogen, superhelical"/>
    <property type="match status" value="1"/>
</dbReference>
<dbReference type="GO" id="GO:0045735">
    <property type="term" value="F:nutrient reservoir activity"/>
    <property type="evidence" value="ECO:0007669"/>
    <property type="project" value="UniProtKB-KW"/>
</dbReference>
<feature type="disulfide bond" evidence="7">
    <location>
        <begin position="242"/>
        <end position="245"/>
    </location>
</feature>
<dbReference type="FunFam" id="1.25.10.20:FF:000003">
    <property type="entry name" value="Vitellogenin C"/>
    <property type="match status" value="1"/>
</dbReference>
<dbReference type="Pfam" id="PF01347">
    <property type="entry name" value="Vitellogenin_N"/>
    <property type="match status" value="1"/>
</dbReference>
<dbReference type="Gene3D" id="2.30.230.10">
    <property type="entry name" value="Lipovitellin, beta-sheet shell regions, chain A"/>
    <property type="match status" value="1"/>
</dbReference>
<dbReference type="SMART" id="SM00638">
    <property type="entry name" value="LPD_N"/>
    <property type="match status" value="1"/>
</dbReference>
<dbReference type="InterPro" id="IPR015819">
    <property type="entry name" value="Lipid_transp_b-sht_shell"/>
</dbReference>
<dbReference type="SUPFAM" id="SSF56968">
    <property type="entry name" value="Lipovitellin-phosvitin complex, beta-sheet shell regions"/>
    <property type="match status" value="2"/>
</dbReference>
<dbReference type="SMART" id="SM01169">
    <property type="entry name" value="DUF1943"/>
    <property type="match status" value="1"/>
</dbReference>
<protein>
    <submittedName>
        <fullName evidence="12">Vitellogenin domain-containing protein</fullName>
    </submittedName>
</protein>
<dbReference type="Proteomes" id="UP000095283">
    <property type="component" value="Unplaced"/>
</dbReference>
<dbReference type="WBParaSite" id="Hba_21264">
    <property type="protein sequence ID" value="Hba_21264"/>
    <property type="gene ID" value="Hba_21264"/>
</dbReference>
<evidence type="ECO:0000256" key="5">
    <source>
        <dbReference type="ARBA" id="ARBA00023157"/>
    </source>
</evidence>
<dbReference type="InterPro" id="IPR015255">
    <property type="entry name" value="Vitellinogen_open_b-sht"/>
</dbReference>
<name>A0A1I7XU41_HETBA</name>
<evidence type="ECO:0000256" key="6">
    <source>
        <dbReference type="ARBA" id="ARBA00023180"/>
    </source>
</evidence>
<evidence type="ECO:0000256" key="8">
    <source>
        <dbReference type="SAM" id="SignalP"/>
    </source>
</evidence>
<dbReference type="InterPro" id="IPR001846">
    <property type="entry name" value="VWF_type-D"/>
</dbReference>
<organism evidence="11 12">
    <name type="scientific">Heterorhabditis bacteriophora</name>
    <name type="common">Entomopathogenic nematode worm</name>
    <dbReference type="NCBI Taxonomy" id="37862"/>
    <lineage>
        <taxon>Eukaryota</taxon>
        <taxon>Metazoa</taxon>
        <taxon>Ecdysozoa</taxon>
        <taxon>Nematoda</taxon>
        <taxon>Chromadorea</taxon>
        <taxon>Rhabditida</taxon>
        <taxon>Rhabditina</taxon>
        <taxon>Rhabditomorpha</taxon>
        <taxon>Strongyloidea</taxon>
        <taxon>Heterorhabditidae</taxon>
        <taxon>Heterorhabditis</taxon>
    </lineage>
</organism>
<evidence type="ECO:0000259" key="9">
    <source>
        <dbReference type="PROSITE" id="PS51211"/>
    </source>
</evidence>
<proteinExistence type="predicted"/>
<keyword evidence="3 8" id="KW-0732">Signal</keyword>
<dbReference type="Pfam" id="PF00094">
    <property type="entry name" value="VWD"/>
    <property type="match status" value="1"/>
</dbReference>
<dbReference type="InterPro" id="IPR011030">
    <property type="entry name" value="Lipovitellin_superhlx_dom"/>
</dbReference>
<keyword evidence="5 7" id="KW-1015">Disulfide bond</keyword>
<evidence type="ECO:0000256" key="1">
    <source>
        <dbReference type="ARBA" id="ARBA00004613"/>
    </source>
</evidence>
<dbReference type="Pfam" id="PF09172">
    <property type="entry name" value="Vit_open_b-sht"/>
    <property type="match status" value="1"/>
</dbReference>
<dbReference type="SMART" id="SM00216">
    <property type="entry name" value="VWD"/>
    <property type="match status" value="1"/>
</dbReference>
<dbReference type="InterPro" id="IPR001747">
    <property type="entry name" value="Vitellogenin_N"/>
</dbReference>
<feature type="signal peptide" evidence="8">
    <location>
        <begin position="1"/>
        <end position="20"/>
    </location>
</feature>
<evidence type="ECO:0000313" key="11">
    <source>
        <dbReference type="Proteomes" id="UP000095283"/>
    </source>
</evidence>
<dbReference type="InterPro" id="IPR050733">
    <property type="entry name" value="Vitellogenin/Apolipophorin"/>
</dbReference>
<dbReference type="GO" id="GO:0005319">
    <property type="term" value="F:lipid transporter activity"/>
    <property type="evidence" value="ECO:0007669"/>
    <property type="project" value="InterPro"/>
</dbReference>
<feature type="domain" description="Vitellogenin" evidence="9">
    <location>
        <begin position="41"/>
        <end position="725"/>
    </location>
</feature>
<evidence type="ECO:0000256" key="7">
    <source>
        <dbReference type="PROSITE-ProRule" id="PRU00557"/>
    </source>
</evidence>
<evidence type="ECO:0000313" key="12">
    <source>
        <dbReference type="WBParaSite" id="Hba_21264"/>
    </source>
</evidence>
<dbReference type="SUPFAM" id="SSF48431">
    <property type="entry name" value="Lipovitellin-phosvitin complex, superhelical domain"/>
    <property type="match status" value="1"/>
</dbReference>
<accession>A0A1I7XU41</accession>
<sequence>MRFTTMKLVVCLTLLGFALSSKSHTANSWWQPIPHISENSYRINREFRYLYDGQVSTGLPLPESQHSATRIQAVVVLQPVDERSMLLQLAQIRFGSIQHEFEPRHLLPFEQFDHVQLAPEHEQFLTLPLRFMYKNGMISDIEFSHEEEPWSANIKRAILNMLQVNLLKKGQNEKVDNEVRDNQNDYFVATERVLEGECEVAYTKTQLTNEQMQWTKSINYEKCSNRPEVVFVRYGWRFTEQCEECANILSDERISNSMMTFNISGTPDTFLIHEVELKSQQNFAPVNVKQQLMASFVNSKLKLVYAGEIEKKVKEVRGDVKESLMYNLDWELAEEKFAMTGDEKYLRRIPQWWNNKADHIEKLISSMVKHIESHIELETTHIVARLVKILRVASEEDINRIHRFLYETNKYDAKTIEKLRAIYIDALAMAGTKITITHLIEKISKKQVSPLKAAHLMKTLVEVPTPSNEIIEEISRLCESDVAARNPIIKQSCWLTYGAVLNGLCGESTEKMASYYESKKVCPRQVKEKFVRKLMEQYERSETRYEKILVIKTLANAAIDTSIFELEKIIVNKKTEKTVRVQAFDALRKLRSTMPRKIQNILMPVYKDSNELPEIRMAALYQIMQTLPEKVVIDQIIYTMLKEKSQQVLTFTYTTLKNTAESTNPCEKTVASWVAKSLHAIPVPQRKMFDSRYMNWDMFSNEFESGAALNWAALFSNDSILPKEIMASIDSLIGGQWNKNLAQVGIFQHNIDTVLHKLLQKVEESGLEQLVVRGKRSTVFRPADMLRSLFEKLHITPRQSSQDDPHALLYVRYKDMDYAILPMDLESMPDQFKNIVRDGKIEVGDIERIIAKGSQFYVNGATFFYESTRKMPTALGLPIIMSTKMPTVWSLHGHIKMEIMPMSSVHFNGMRLRLVAKPSVASTHVIKVEVLSPIVNSGIKLLHYSKLHMPVDVDMEINWEKKFTVKTTFKAPESKKHIAQIQSRPVTFVRVWKKMTRAYPEPVEQSLFLKESEYPEYTFDREYFEQFGLKMVVSGRIRQPFFSFSSITPIPALIGDNFMDITIEPMTNETPREYQFLMEMDVFEPIQHMEKPELSDFFEKETNDLFQIEDGEYKDEDENKRRMEFNTYIKNFNIEKAYKHSMSFKVQTVGDSRNYNAQADISAVCDDKIRYCRLHVDVSRSTLSEVSPQWKMKVSAQTLYPAMPTTLVQLYDQVHREFHGVINAHWGYDKTNNINIKVQGEQSSQQKKWMKRIERKQYKLTEEQKLIEASKLNQYKMIADYNLSPETKYQMDRLFSMLKVWKMWNTNYEMTENKEGRIEAQLTIEPETRRTVSLTIKTPTEQLVLKDIHMPFQLPTANIHSSVGDISNVKTVMNKIIKQQRAECVVKSKEIKTFDNLYFKAPMTPCYSVLAKDCSSEKPRFAVLMKKVNKNAEEKKLKVISHHNVIEIELFNDELVIKINGEQTENQDQLDKFGVTKMNNQLWNIDIDDVTVFFDGYQAKIKLSPLYKSKQCGICGHYDGEDNDFRKADNMETSKIEEFHNSFMSDDDDCEKDEPQPINKNNYKVISEETSSSEEQDEMDVKEPILRTRVLERGQHVCFSVEPVAECPSDTQKTNETNKDVVFKCIRRSHPESRRLMRLARKQVISRSVIEELKADHYSKSMQLPKMCAVY</sequence>
<dbReference type="Gene3D" id="2.20.80.10">
    <property type="entry name" value="Lipovitellin-phosvitin complex, chain A, domain 4"/>
    <property type="match status" value="1"/>
</dbReference>
<keyword evidence="2" id="KW-0964">Secreted</keyword>
<comment type="subcellular location">
    <subcellularLocation>
        <location evidence="1">Secreted</location>
    </subcellularLocation>
</comment>
<keyword evidence="4" id="KW-0758">Storage protein</keyword>
<dbReference type="InterPro" id="IPR015816">
    <property type="entry name" value="Vitellinogen_b-sht_N"/>
</dbReference>
<keyword evidence="11" id="KW-1185">Reference proteome</keyword>
<evidence type="ECO:0000256" key="2">
    <source>
        <dbReference type="ARBA" id="ARBA00022525"/>
    </source>
</evidence>
<evidence type="ECO:0000256" key="4">
    <source>
        <dbReference type="ARBA" id="ARBA00022761"/>
    </source>
</evidence>
<keyword evidence="6" id="KW-0325">Glycoprotein</keyword>
<dbReference type="PROSITE" id="PS51211">
    <property type="entry name" value="VITELLOGENIN"/>
    <property type="match status" value="1"/>
</dbReference>
<dbReference type="PANTHER" id="PTHR23345">
    <property type="entry name" value="VITELLOGENIN-RELATED"/>
    <property type="match status" value="1"/>
</dbReference>
<evidence type="ECO:0000256" key="3">
    <source>
        <dbReference type="ARBA" id="ARBA00022729"/>
    </source>
</evidence>
<feature type="domain" description="VWFD" evidence="10">
    <location>
        <begin position="1382"/>
        <end position="1551"/>
    </location>
</feature>
<dbReference type="PANTHER" id="PTHR23345:SF15">
    <property type="entry name" value="VITELLOGENIN 1-RELATED"/>
    <property type="match status" value="1"/>
</dbReference>
<evidence type="ECO:0000259" key="10">
    <source>
        <dbReference type="PROSITE" id="PS51233"/>
    </source>
</evidence>
<dbReference type="PROSITE" id="PS51233">
    <property type="entry name" value="VWFD"/>
    <property type="match status" value="1"/>
</dbReference>
<reference evidence="12" key="1">
    <citation type="submission" date="2016-11" db="UniProtKB">
        <authorList>
            <consortium name="WormBaseParasite"/>
        </authorList>
    </citation>
    <scope>IDENTIFICATION</scope>
</reference>
<dbReference type="GO" id="GO:0005576">
    <property type="term" value="C:extracellular region"/>
    <property type="evidence" value="ECO:0007669"/>
    <property type="project" value="UniProtKB-SubCell"/>
</dbReference>
<feature type="chain" id="PRO_5009311405" evidence="8">
    <location>
        <begin position="21"/>
        <end position="1671"/>
    </location>
</feature>
<comment type="caution">
    <text evidence="7">Lacks conserved residue(s) required for the propagation of feature annotation.</text>
</comment>